<evidence type="ECO:0000313" key="1">
    <source>
        <dbReference type="EMBL" id="KAI3877671.1"/>
    </source>
</evidence>
<proteinExistence type="predicted"/>
<accession>A0AAD4S9G4</accession>
<organism evidence="1 2">
    <name type="scientific">Papaver atlanticum</name>
    <dbReference type="NCBI Taxonomy" id="357466"/>
    <lineage>
        <taxon>Eukaryota</taxon>
        <taxon>Viridiplantae</taxon>
        <taxon>Streptophyta</taxon>
        <taxon>Embryophyta</taxon>
        <taxon>Tracheophyta</taxon>
        <taxon>Spermatophyta</taxon>
        <taxon>Magnoliopsida</taxon>
        <taxon>Ranunculales</taxon>
        <taxon>Papaveraceae</taxon>
        <taxon>Papaveroideae</taxon>
        <taxon>Papaver</taxon>
    </lineage>
</organism>
<comment type="caution">
    <text evidence="1">The sequence shown here is derived from an EMBL/GenBank/DDBJ whole genome shotgun (WGS) entry which is preliminary data.</text>
</comment>
<protein>
    <submittedName>
        <fullName evidence="1">Uncharacterized protein</fullName>
    </submittedName>
</protein>
<evidence type="ECO:0000313" key="2">
    <source>
        <dbReference type="Proteomes" id="UP001202328"/>
    </source>
</evidence>
<dbReference type="Proteomes" id="UP001202328">
    <property type="component" value="Unassembled WGS sequence"/>
</dbReference>
<name>A0AAD4S9G4_9MAGN</name>
<gene>
    <name evidence="1" type="ORF">MKW98_020152</name>
</gene>
<reference evidence="1" key="1">
    <citation type="submission" date="2022-04" db="EMBL/GenBank/DDBJ databases">
        <title>A functionally conserved STORR gene fusion in Papaver species that diverged 16.8 million years ago.</title>
        <authorList>
            <person name="Catania T."/>
        </authorList>
    </citation>
    <scope>NUCLEOTIDE SEQUENCE</scope>
    <source>
        <strain evidence="1">S-188037</strain>
    </source>
</reference>
<dbReference type="EMBL" id="JAJJMB010012369">
    <property type="protein sequence ID" value="KAI3877671.1"/>
    <property type="molecule type" value="Genomic_DNA"/>
</dbReference>
<keyword evidence="2" id="KW-1185">Reference proteome</keyword>
<dbReference type="AlphaFoldDB" id="A0AAD4S9G4"/>
<sequence>MRSRIRWVFLFLDENEARKANQTAMVAEKEFFFEAPQETRGISKQKWMEDRKGKITNGFEWLGYEKGIHA</sequence>